<evidence type="ECO:0000313" key="1">
    <source>
        <dbReference type="EMBL" id="AVR94343.1"/>
    </source>
</evidence>
<reference evidence="1 2" key="1">
    <citation type="submission" date="2018-03" db="EMBL/GenBank/DDBJ databases">
        <title>Massilia armeniaca sp. nov., isolated from desert soil.</title>
        <authorList>
            <person name="Huang H."/>
            <person name="Ren M."/>
        </authorList>
    </citation>
    <scope>NUCLEOTIDE SEQUENCE [LARGE SCALE GENOMIC DNA]</scope>
    <source>
        <strain evidence="1 2">ZMN-3</strain>
    </source>
</reference>
<dbReference type="EMBL" id="CP028324">
    <property type="protein sequence ID" value="AVR94343.1"/>
    <property type="molecule type" value="Genomic_DNA"/>
</dbReference>
<accession>A0A2R4C410</accession>
<evidence type="ECO:0000313" key="2">
    <source>
        <dbReference type="Proteomes" id="UP000240505"/>
    </source>
</evidence>
<dbReference type="Proteomes" id="UP000240505">
    <property type="component" value="Chromosome"/>
</dbReference>
<keyword evidence="2" id="KW-1185">Reference proteome</keyword>
<proteinExistence type="predicted"/>
<dbReference type="KEGG" id="masz:C9I28_00425"/>
<dbReference type="OrthoDB" id="8719937at2"/>
<name>A0A2R4C410_9BURK</name>
<sequence>MEEPMEELMNRLLHAAEMEGAVAQAVLDSGLRLLVYPLAEGRLAAVGWPAESGHHVHGETLLRRRAGDLARYGDWLPAQFNDGGWYVVHRLGVDGNAHTLDAAALAAATELLQ</sequence>
<gene>
    <name evidence="1" type="ORF">C9I28_00425</name>
</gene>
<dbReference type="AlphaFoldDB" id="A0A2R4C410"/>
<dbReference type="RefSeq" id="WP_107139694.1">
    <property type="nucleotide sequence ID" value="NZ_CP028324.1"/>
</dbReference>
<organism evidence="1 2">
    <name type="scientific">Pseudoduganella armeniaca</name>
    <dbReference type="NCBI Taxonomy" id="2072590"/>
    <lineage>
        <taxon>Bacteria</taxon>
        <taxon>Pseudomonadati</taxon>
        <taxon>Pseudomonadota</taxon>
        <taxon>Betaproteobacteria</taxon>
        <taxon>Burkholderiales</taxon>
        <taxon>Oxalobacteraceae</taxon>
        <taxon>Telluria group</taxon>
        <taxon>Pseudoduganella</taxon>
    </lineage>
</organism>
<protein>
    <submittedName>
        <fullName evidence="1">Uncharacterized protein</fullName>
    </submittedName>
</protein>